<accession>A0A644TV31</accession>
<gene>
    <name evidence="1" type="ORF">SDC9_16595</name>
</gene>
<evidence type="ECO:0008006" key="2">
    <source>
        <dbReference type="Google" id="ProtNLM"/>
    </source>
</evidence>
<proteinExistence type="predicted"/>
<evidence type="ECO:0000313" key="1">
    <source>
        <dbReference type="EMBL" id="MPL70833.1"/>
    </source>
</evidence>
<organism evidence="1">
    <name type="scientific">bioreactor metagenome</name>
    <dbReference type="NCBI Taxonomy" id="1076179"/>
    <lineage>
        <taxon>unclassified sequences</taxon>
        <taxon>metagenomes</taxon>
        <taxon>ecological metagenomes</taxon>
    </lineage>
</organism>
<name>A0A644TV31_9ZZZZ</name>
<comment type="caution">
    <text evidence="1">The sequence shown here is derived from an EMBL/GenBank/DDBJ whole genome shotgun (WGS) entry which is preliminary data.</text>
</comment>
<dbReference type="EMBL" id="VSSQ01000055">
    <property type="protein sequence ID" value="MPL70833.1"/>
    <property type="molecule type" value="Genomic_DNA"/>
</dbReference>
<protein>
    <recommendedName>
        <fullName evidence="2">DUF3137 domain-containing protein</fullName>
    </recommendedName>
</protein>
<sequence length="209" mass="24428">MNVAYLIPLLLLGAAGSIQYFLGTKKNRWLGHRMSQQAERLLNPKDTEYVNIGGAIGYHFKYKLRDPWTSAKGSYTFIPRHSLLYVPFTYLLGNRDRFVMNIFTDKKLISEGHIIEKGHLKRAKIDGEWSMSKEEIVRDGKTFVLLWRQESILAPLKRTFETIPEPESLTHFCCFDDNKTFFLYLNPKKGEIENNLKHFLSVCPEYFKQ</sequence>
<reference evidence="1" key="1">
    <citation type="submission" date="2019-08" db="EMBL/GenBank/DDBJ databases">
        <authorList>
            <person name="Kucharzyk K."/>
            <person name="Murdoch R.W."/>
            <person name="Higgins S."/>
            <person name="Loffler F."/>
        </authorList>
    </citation>
    <scope>NUCLEOTIDE SEQUENCE</scope>
</reference>
<dbReference type="AlphaFoldDB" id="A0A644TV31"/>